<keyword evidence="2" id="KW-1185">Reference proteome</keyword>
<dbReference type="Pfam" id="PF11751">
    <property type="entry name" value="PorP_SprF"/>
    <property type="match status" value="1"/>
</dbReference>
<gene>
    <name evidence="1" type="ORF">FKX85_06760</name>
</gene>
<name>A0A514CG08_9BACT</name>
<sequence length="322" mass="36203">MGKLFKIVVFFVIVLGIMEGHAQQLPQFSQYIFNGLHINPGYAGYKEEGYLQSTYRSQWANFPGAPKTMSVTADFSANEGTMGFGFSFLHDQLGPSKTIGGMLTYAYHIQVGYDGFFGLGISAGITDYGIDYSLLEAVDEDDDIIHQGIVNVLDPNLNLGLFYHTPNFYAGVSAYNVINNKVFEKQGIGRGYQAFHFYLTAGMMVPISDNISFKPSVLAKEVKGAPTNVDLNALFLFYERLWLGGSYRTNTKAWKSNLPENLSNRNAVALIVEIYATEDFRVGYAYDVNMNVLQNHRHNSHEISLGYYLSPKTVKMRNQRWF</sequence>
<accession>A0A514CG08</accession>
<evidence type="ECO:0000313" key="1">
    <source>
        <dbReference type="EMBL" id="QDH78749.1"/>
    </source>
</evidence>
<dbReference type="Proteomes" id="UP000316614">
    <property type="component" value="Chromosome"/>
</dbReference>
<dbReference type="KEGG" id="echi:FKX85_06760"/>
<protein>
    <submittedName>
        <fullName evidence="1">Type IX secretion system membrane protein PorP/SprF</fullName>
    </submittedName>
</protein>
<proteinExistence type="predicted"/>
<dbReference type="OrthoDB" id="1320396at2"/>
<dbReference type="NCBIfam" id="TIGR03519">
    <property type="entry name" value="T9SS_PorP_fam"/>
    <property type="match status" value="1"/>
</dbReference>
<organism evidence="1 2">
    <name type="scientific">Echinicola soli</name>
    <dbReference type="NCBI Taxonomy" id="2591634"/>
    <lineage>
        <taxon>Bacteria</taxon>
        <taxon>Pseudomonadati</taxon>
        <taxon>Bacteroidota</taxon>
        <taxon>Cytophagia</taxon>
        <taxon>Cytophagales</taxon>
        <taxon>Cyclobacteriaceae</taxon>
        <taxon>Echinicola</taxon>
    </lineage>
</organism>
<dbReference type="EMBL" id="CP041253">
    <property type="protein sequence ID" value="QDH78749.1"/>
    <property type="molecule type" value="Genomic_DNA"/>
</dbReference>
<dbReference type="InterPro" id="IPR019861">
    <property type="entry name" value="PorP/SprF_Bacteroidetes"/>
</dbReference>
<reference evidence="1 2" key="1">
    <citation type="submission" date="2019-06" db="EMBL/GenBank/DDBJ databases">
        <title>Echinicola alkalisoli sp. nov. isolated from saline soil.</title>
        <authorList>
            <person name="Sun J.-Q."/>
            <person name="Xu L."/>
        </authorList>
    </citation>
    <scope>NUCLEOTIDE SEQUENCE [LARGE SCALE GENOMIC DNA]</scope>
    <source>
        <strain evidence="1 2">LN3S3</strain>
    </source>
</reference>
<dbReference type="AlphaFoldDB" id="A0A514CG08"/>
<evidence type="ECO:0000313" key="2">
    <source>
        <dbReference type="Proteomes" id="UP000316614"/>
    </source>
</evidence>
<dbReference type="RefSeq" id="WP_141614003.1">
    <property type="nucleotide sequence ID" value="NZ_CP041253.1"/>
</dbReference>